<gene>
    <name evidence="3" type="ORF">FHR82_002958</name>
</gene>
<organism evidence="3 4">
    <name type="scientific">Actinophytocola algeriensis</name>
    <dbReference type="NCBI Taxonomy" id="1768010"/>
    <lineage>
        <taxon>Bacteria</taxon>
        <taxon>Bacillati</taxon>
        <taxon>Actinomycetota</taxon>
        <taxon>Actinomycetes</taxon>
        <taxon>Pseudonocardiales</taxon>
        <taxon>Pseudonocardiaceae</taxon>
    </lineage>
</organism>
<sequence>MPAESAGLVGRFYFGGPSPPCPPRCGWVLTQRGGVAFVTLMLACSCRVLLRFASGVVRRPFGWLTTQSPCLVPLSMVSVPRFVSLRLAPPRSARRCLASSGPAGLTRLVPPDSVRPARFGGPARLATARHGPARPARPPGPRGARRGCSRARRLVLVVFLGAAGQFAVVFSFFVCGHFYLGFPGRCLRVFVVEAMGCSRWWSGPLPGLLRICECGVCRSFPGVRSISPVAGSFGFSCAVPRFADGRVSGVDGEGLLIFLLVRGGMCKLLAATLGVALCSTARPMTHPDGGTVGQKS</sequence>
<dbReference type="AlphaFoldDB" id="A0A7W7Q4M3"/>
<keyword evidence="2" id="KW-0812">Transmembrane</keyword>
<feature type="transmembrane region" description="Helical" evidence="2">
    <location>
        <begin position="154"/>
        <end position="180"/>
    </location>
</feature>
<proteinExistence type="predicted"/>
<keyword evidence="4" id="KW-1185">Reference proteome</keyword>
<dbReference type="Proteomes" id="UP000520767">
    <property type="component" value="Unassembled WGS sequence"/>
</dbReference>
<name>A0A7W7Q4M3_9PSEU</name>
<dbReference type="EMBL" id="JACHJQ010000003">
    <property type="protein sequence ID" value="MBB4906738.1"/>
    <property type="molecule type" value="Genomic_DNA"/>
</dbReference>
<feature type="transmembrane region" description="Helical" evidence="2">
    <location>
        <begin position="33"/>
        <end position="50"/>
    </location>
</feature>
<protein>
    <submittedName>
        <fullName evidence="3">Uncharacterized protein</fullName>
    </submittedName>
</protein>
<feature type="region of interest" description="Disordered" evidence="1">
    <location>
        <begin position="126"/>
        <end position="146"/>
    </location>
</feature>
<accession>A0A7W7Q4M3</accession>
<evidence type="ECO:0000313" key="4">
    <source>
        <dbReference type="Proteomes" id="UP000520767"/>
    </source>
</evidence>
<reference evidence="3 4" key="1">
    <citation type="submission" date="2020-08" db="EMBL/GenBank/DDBJ databases">
        <title>Genomic Encyclopedia of Type Strains, Phase III (KMG-III): the genomes of soil and plant-associated and newly described type strains.</title>
        <authorList>
            <person name="Whitman W."/>
        </authorList>
    </citation>
    <scope>NUCLEOTIDE SEQUENCE [LARGE SCALE GENOMIC DNA]</scope>
    <source>
        <strain evidence="3 4">CECT 8960</strain>
    </source>
</reference>
<keyword evidence="2" id="KW-1133">Transmembrane helix</keyword>
<evidence type="ECO:0000256" key="1">
    <source>
        <dbReference type="SAM" id="MobiDB-lite"/>
    </source>
</evidence>
<comment type="caution">
    <text evidence="3">The sequence shown here is derived from an EMBL/GenBank/DDBJ whole genome shotgun (WGS) entry which is preliminary data.</text>
</comment>
<evidence type="ECO:0000313" key="3">
    <source>
        <dbReference type="EMBL" id="MBB4906738.1"/>
    </source>
</evidence>
<evidence type="ECO:0000256" key="2">
    <source>
        <dbReference type="SAM" id="Phobius"/>
    </source>
</evidence>
<keyword evidence="2" id="KW-0472">Membrane</keyword>